<organism evidence="1 2">
    <name type="scientific">Hohenbuehelia grisea</name>
    <dbReference type="NCBI Taxonomy" id="104357"/>
    <lineage>
        <taxon>Eukaryota</taxon>
        <taxon>Fungi</taxon>
        <taxon>Dikarya</taxon>
        <taxon>Basidiomycota</taxon>
        <taxon>Agaricomycotina</taxon>
        <taxon>Agaricomycetes</taxon>
        <taxon>Agaricomycetidae</taxon>
        <taxon>Agaricales</taxon>
        <taxon>Pleurotineae</taxon>
        <taxon>Pleurotaceae</taxon>
        <taxon>Hohenbuehelia</taxon>
    </lineage>
</organism>
<name>A0ABR3J5W8_9AGAR</name>
<proteinExistence type="predicted"/>
<dbReference type="EMBL" id="JASNQZ010000011">
    <property type="protein sequence ID" value="KAL0950901.1"/>
    <property type="molecule type" value="Genomic_DNA"/>
</dbReference>
<dbReference type="Proteomes" id="UP001556367">
    <property type="component" value="Unassembled WGS sequence"/>
</dbReference>
<reference evidence="2" key="1">
    <citation type="submission" date="2024-06" db="EMBL/GenBank/DDBJ databases">
        <title>Multi-omics analyses provide insights into the biosynthesis of the anticancer antibiotic pleurotin in Hohenbuehelia grisea.</title>
        <authorList>
            <person name="Weaver J.A."/>
            <person name="Alberti F."/>
        </authorList>
    </citation>
    <scope>NUCLEOTIDE SEQUENCE [LARGE SCALE GENOMIC DNA]</scope>
    <source>
        <strain evidence="2">T-177</strain>
    </source>
</reference>
<dbReference type="SUPFAM" id="SSF50494">
    <property type="entry name" value="Trypsin-like serine proteases"/>
    <property type="match status" value="1"/>
</dbReference>
<dbReference type="InterPro" id="IPR009003">
    <property type="entry name" value="Peptidase_S1_PA"/>
</dbReference>
<accession>A0ABR3J5W8</accession>
<dbReference type="Pfam" id="PF13365">
    <property type="entry name" value="Trypsin_2"/>
    <property type="match status" value="1"/>
</dbReference>
<evidence type="ECO:0000313" key="1">
    <source>
        <dbReference type="EMBL" id="KAL0950901.1"/>
    </source>
</evidence>
<sequence>MLGRISRGALSDRAEVRDCSLVFKASFPVRITYTQLQPAVLRPFTGRVRTISMLRHAARRYATVGRQTLLAKPPATPTPTAADISLIDTCIVSELTSSTDEQRGANLPTLVDQYENRRGVVLNTHLPYESRPSAERRVAFNSPEANVALIAHCAHDGTAHKLTLSSGFRLSAPSLSSGESVFVTCAHTLEEICRSSAYLHAVAAARKRKPSESPFDAQPSSGSFVVTGSSGSIELHPIHEVASTLPRFDVLLLTSGSTPLKSLPISPYPGHADTFVRAHFVSHTQPKEPGWTPWIGGTWSKWVRGKILGYRDFAGRETQPGTYDALSHMLFYPPPTAGSSGGPVVDEESGAVVGVMLGTRMDNRVEGVRGWGVPSEVLFEMFQLPGLEGKK</sequence>
<protein>
    <submittedName>
        <fullName evidence="1">Uncharacterized protein</fullName>
    </submittedName>
</protein>
<keyword evidence="2" id="KW-1185">Reference proteome</keyword>
<evidence type="ECO:0000313" key="2">
    <source>
        <dbReference type="Proteomes" id="UP001556367"/>
    </source>
</evidence>
<gene>
    <name evidence="1" type="ORF">HGRIS_007660</name>
</gene>
<comment type="caution">
    <text evidence="1">The sequence shown here is derived from an EMBL/GenBank/DDBJ whole genome shotgun (WGS) entry which is preliminary data.</text>
</comment>